<dbReference type="InterPro" id="IPR000172">
    <property type="entry name" value="GMC_OxRdtase_N"/>
</dbReference>
<feature type="domain" description="Glucose-methanol-choline oxidoreductase C-terminal" evidence="7">
    <location>
        <begin position="387"/>
        <end position="518"/>
    </location>
</feature>
<dbReference type="GO" id="GO:0050660">
    <property type="term" value="F:flavin adenine dinucleotide binding"/>
    <property type="evidence" value="ECO:0007669"/>
    <property type="project" value="InterPro"/>
</dbReference>
<dbReference type="PANTHER" id="PTHR46056">
    <property type="entry name" value="LONG-CHAIN-ALCOHOL OXIDASE"/>
    <property type="match status" value="1"/>
</dbReference>
<evidence type="ECO:0000259" key="5">
    <source>
        <dbReference type="Pfam" id="PF00732"/>
    </source>
</evidence>
<keyword evidence="4" id="KW-0560">Oxidoreductase</keyword>
<evidence type="ECO:0000313" key="8">
    <source>
        <dbReference type="EMBL" id="QEL66123.1"/>
    </source>
</evidence>
<dbReference type="SUPFAM" id="SSF51905">
    <property type="entry name" value="FAD/NAD(P)-binding domain"/>
    <property type="match status" value="1"/>
</dbReference>
<sequence length="534" mass="56134">MSQLPDPVGDAFAGPWRARHLDGATLGEDRALSADVVIVGSGAGGGVCAEILAQAGLSVLLVEEGPLRTSRDFNMLEREAYPALYQESAGRKTVDEGVGILQGRAVGGSTLVNWCSSFRTPAATLAHWRDVHGLAEFTPEVLAPWFERMETRLSVAPWSVPPNRHNGLLAEGAARLGLAPKVIPRNVKGCWNLGYCGMGCPTNAKQSMLVTTIPAAMAAGATLLSRVRAEALLHDGSRVQGLRAHPVDAFGQVRRGVTLTLRARHVVVAAGAIGSPALLLRSRVPDPYGTLGARTFLHPVLLSAATFAEAVNPFAGAPQSIYVDDYLWPSDGSLGFKLEVPPVHPLIAAVVMGDFGTRHQEFMAGLAHSHIVLALVRDGFSPDSPGGRVVLDGYGDPRLDYPLNATFWQAARRAWQAMAEIQFAAGAGSVMPVHLDARPMAAGSAAEAQLARLPLKTGRARVVSAHVMGGCAMSPEPRGGVTRPDGCHHQLEGLSVADGSLLPTSLGVNPQLTLYALAARLATGLAASLRQGGR</sequence>
<dbReference type="AlphaFoldDB" id="A0A5C1EB53"/>
<dbReference type="InterPro" id="IPR003953">
    <property type="entry name" value="FAD-dep_OxRdtase_2_FAD-bd"/>
</dbReference>
<dbReference type="Proteomes" id="UP000323671">
    <property type="component" value="Chromosome"/>
</dbReference>
<feature type="domain" description="FAD-dependent oxidoreductase 2 FAD-binding" evidence="6">
    <location>
        <begin position="35"/>
        <end position="67"/>
    </location>
</feature>
<dbReference type="InterPro" id="IPR007867">
    <property type="entry name" value="GMC_OxRtase_C"/>
</dbReference>
<dbReference type="Pfam" id="PF00732">
    <property type="entry name" value="GMC_oxred_N"/>
    <property type="match status" value="1"/>
</dbReference>
<keyword evidence="3" id="KW-0274">FAD</keyword>
<evidence type="ECO:0000256" key="2">
    <source>
        <dbReference type="ARBA" id="ARBA00022630"/>
    </source>
</evidence>
<gene>
    <name evidence="8" type="ORF">OTERR_26470</name>
</gene>
<protein>
    <submittedName>
        <fullName evidence="8">Glucose-methanol-choline oxidoreductase</fullName>
    </submittedName>
</protein>
<evidence type="ECO:0000259" key="7">
    <source>
        <dbReference type="Pfam" id="PF05199"/>
    </source>
</evidence>
<accession>A0A5C1EB53</accession>
<evidence type="ECO:0000256" key="1">
    <source>
        <dbReference type="ARBA" id="ARBA00010790"/>
    </source>
</evidence>
<name>A0A5C1EB53_9RHOO</name>
<comment type="similarity">
    <text evidence="1">Belongs to the GMC oxidoreductase family.</text>
</comment>
<keyword evidence="2" id="KW-0285">Flavoprotein</keyword>
<dbReference type="EMBL" id="CP022579">
    <property type="protein sequence ID" value="QEL66123.1"/>
    <property type="molecule type" value="Genomic_DNA"/>
</dbReference>
<evidence type="ECO:0000256" key="3">
    <source>
        <dbReference type="ARBA" id="ARBA00022827"/>
    </source>
</evidence>
<dbReference type="Pfam" id="PF00890">
    <property type="entry name" value="FAD_binding_2"/>
    <property type="match status" value="1"/>
</dbReference>
<dbReference type="Gene3D" id="3.50.50.60">
    <property type="entry name" value="FAD/NAD(P)-binding domain"/>
    <property type="match status" value="2"/>
</dbReference>
<dbReference type="PANTHER" id="PTHR46056:SF12">
    <property type="entry name" value="LONG-CHAIN-ALCOHOL OXIDASE"/>
    <property type="match status" value="1"/>
</dbReference>
<dbReference type="RefSeq" id="WP_149426088.1">
    <property type="nucleotide sequence ID" value="NZ_CP022579.1"/>
</dbReference>
<organism evidence="8 9">
    <name type="scientific">Oryzomicrobium terrae</name>
    <dbReference type="NCBI Taxonomy" id="1735038"/>
    <lineage>
        <taxon>Bacteria</taxon>
        <taxon>Pseudomonadati</taxon>
        <taxon>Pseudomonadota</taxon>
        <taxon>Betaproteobacteria</taxon>
        <taxon>Rhodocyclales</taxon>
        <taxon>Rhodocyclaceae</taxon>
        <taxon>Oryzomicrobium</taxon>
    </lineage>
</organism>
<evidence type="ECO:0000256" key="4">
    <source>
        <dbReference type="ARBA" id="ARBA00023002"/>
    </source>
</evidence>
<dbReference type="Pfam" id="PF05199">
    <property type="entry name" value="GMC_oxred_C"/>
    <property type="match status" value="1"/>
</dbReference>
<dbReference type="InterPro" id="IPR036188">
    <property type="entry name" value="FAD/NAD-bd_sf"/>
</dbReference>
<evidence type="ECO:0000313" key="9">
    <source>
        <dbReference type="Proteomes" id="UP000323671"/>
    </source>
</evidence>
<evidence type="ECO:0000259" key="6">
    <source>
        <dbReference type="Pfam" id="PF00890"/>
    </source>
</evidence>
<feature type="domain" description="Glucose-methanol-choline oxidoreductase N-terminal" evidence="5">
    <location>
        <begin position="83"/>
        <end position="300"/>
    </location>
</feature>
<keyword evidence="9" id="KW-1185">Reference proteome</keyword>
<proteinExistence type="inferred from homology"/>
<dbReference type="KEGG" id="otr:OTERR_26470"/>
<dbReference type="GO" id="GO:0016614">
    <property type="term" value="F:oxidoreductase activity, acting on CH-OH group of donors"/>
    <property type="evidence" value="ECO:0007669"/>
    <property type="project" value="InterPro"/>
</dbReference>
<reference evidence="8 9" key="1">
    <citation type="submission" date="2017-07" db="EMBL/GenBank/DDBJ databases">
        <title>Complete genome sequence of Oryzomicrobium terrae TPP412.</title>
        <authorList>
            <person name="Chiu L.-W."/>
            <person name="Lo K.-J."/>
            <person name="Tsai Y.-M."/>
            <person name="Lin S.-S."/>
            <person name="Kuo C.-H."/>
            <person name="Liu C.-T."/>
        </authorList>
    </citation>
    <scope>NUCLEOTIDE SEQUENCE [LARGE SCALE GENOMIC DNA]</scope>
    <source>
        <strain evidence="8 9">TPP412</strain>
    </source>
</reference>